<gene>
    <name evidence="3" type="ORF">XAT740_LOCUS47059</name>
</gene>
<keyword evidence="1" id="KW-0106">Calcium</keyword>
<evidence type="ECO:0000259" key="2">
    <source>
        <dbReference type="PROSITE" id="PS50222"/>
    </source>
</evidence>
<dbReference type="Gene3D" id="1.10.238.10">
    <property type="entry name" value="EF-hand"/>
    <property type="match status" value="1"/>
</dbReference>
<dbReference type="PROSITE" id="PS50222">
    <property type="entry name" value="EF_HAND_2"/>
    <property type="match status" value="1"/>
</dbReference>
<dbReference type="Pfam" id="PF13499">
    <property type="entry name" value="EF-hand_7"/>
    <property type="match status" value="1"/>
</dbReference>
<protein>
    <recommendedName>
        <fullName evidence="2">EF-hand domain-containing protein</fullName>
    </recommendedName>
</protein>
<keyword evidence="4" id="KW-1185">Reference proteome</keyword>
<dbReference type="Proteomes" id="UP000663828">
    <property type="component" value="Unassembled WGS sequence"/>
</dbReference>
<proteinExistence type="predicted"/>
<feature type="domain" description="EF-hand" evidence="2">
    <location>
        <begin position="4"/>
        <end position="39"/>
    </location>
</feature>
<sequence length="81" mass="9259">MDTLSDGQLRIEFDKLDTNKDNAITIDELRKYYVPMQEMLGISKQLAESEIEGLIKRLDTDDDGKITFEGNGNYFLSHSTL</sequence>
<dbReference type="AlphaFoldDB" id="A0A816AFT4"/>
<reference evidence="3" key="1">
    <citation type="submission" date="2021-02" db="EMBL/GenBank/DDBJ databases">
        <authorList>
            <person name="Nowell W R."/>
        </authorList>
    </citation>
    <scope>NUCLEOTIDE SEQUENCE</scope>
</reference>
<evidence type="ECO:0000313" key="4">
    <source>
        <dbReference type="Proteomes" id="UP000663828"/>
    </source>
</evidence>
<evidence type="ECO:0000313" key="3">
    <source>
        <dbReference type="EMBL" id="CAF1595586.1"/>
    </source>
</evidence>
<dbReference type="GO" id="GO:0005509">
    <property type="term" value="F:calcium ion binding"/>
    <property type="evidence" value="ECO:0007669"/>
    <property type="project" value="InterPro"/>
</dbReference>
<dbReference type="InterPro" id="IPR002048">
    <property type="entry name" value="EF_hand_dom"/>
</dbReference>
<accession>A0A816AFT4</accession>
<dbReference type="PROSITE" id="PS00018">
    <property type="entry name" value="EF_HAND_1"/>
    <property type="match status" value="1"/>
</dbReference>
<dbReference type="EMBL" id="CAJNOR010006445">
    <property type="protein sequence ID" value="CAF1595586.1"/>
    <property type="molecule type" value="Genomic_DNA"/>
</dbReference>
<comment type="caution">
    <text evidence="3">The sequence shown here is derived from an EMBL/GenBank/DDBJ whole genome shotgun (WGS) entry which is preliminary data.</text>
</comment>
<evidence type="ECO:0000256" key="1">
    <source>
        <dbReference type="ARBA" id="ARBA00022837"/>
    </source>
</evidence>
<dbReference type="SUPFAM" id="SSF47473">
    <property type="entry name" value="EF-hand"/>
    <property type="match status" value="1"/>
</dbReference>
<name>A0A816AFT4_ADIRI</name>
<dbReference type="InterPro" id="IPR011992">
    <property type="entry name" value="EF-hand-dom_pair"/>
</dbReference>
<dbReference type="InterPro" id="IPR018247">
    <property type="entry name" value="EF_Hand_1_Ca_BS"/>
</dbReference>
<organism evidence="3 4">
    <name type="scientific">Adineta ricciae</name>
    <name type="common">Rotifer</name>
    <dbReference type="NCBI Taxonomy" id="249248"/>
    <lineage>
        <taxon>Eukaryota</taxon>
        <taxon>Metazoa</taxon>
        <taxon>Spiralia</taxon>
        <taxon>Gnathifera</taxon>
        <taxon>Rotifera</taxon>
        <taxon>Eurotatoria</taxon>
        <taxon>Bdelloidea</taxon>
        <taxon>Adinetida</taxon>
        <taxon>Adinetidae</taxon>
        <taxon>Adineta</taxon>
    </lineage>
</organism>